<dbReference type="GO" id="GO:0120547">
    <property type="term" value="F:heme A synthase activity"/>
    <property type="evidence" value="ECO:0007669"/>
    <property type="project" value="UniProtKB-EC"/>
</dbReference>
<name>A0A5A8CE18_CAFRO</name>
<feature type="transmembrane region" description="Helical" evidence="12">
    <location>
        <begin position="210"/>
        <end position="229"/>
    </location>
</feature>
<evidence type="ECO:0000256" key="2">
    <source>
        <dbReference type="ARBA" id="ARBA00004141"/>
    </source>
</evidence>
<feature type="transmembrane region" description="Helical" evidence="12">
    <location>
        <begin position="288"/>
        <end position="313"/>
    </location>
</feature>
<comment type="caution">
    <text evidence="13">The sequence shown here is derived from an EMBL/GenBank/DDBJ whole genome shotgun (WGS) entry which is preliminary data.</text>
</comment>
<evidence type="ECO:0000256" key="9">
    <source>
        <dbReference type="ARBA" id="ARBA00023136"/>
    </source>
</evidence>
<feature type="transmembrane region" description="Helical" evidence="12">
    <location>
        <begin position="325"/>
        <end position="345"/>
    </location>
</feature>
<proteinExistence type="predicted"/>
<organism evidence="13 14">
    <name type="scientific">Cafeteria roenbergensis</name>
    <name type="common">Marine flagellate</name>
    <dbReference type="NCBI Taxonomy" id="33653"/>
    <lineage>
        <taxon>Eukaryota</taxon>
        <taxon>Sar</taxon>
        <taxon>Stramenopiles</taxon>
        <taxon>Bigyra</taxon>
        <taxon>Opalozoa</taxon>
        <taxon>Bicosoecida</taxon>
        <taxon>Cafeteriaceae</taxon>
        <taxon>Cafeteria</taxon>
    </lineage>
</organism>
<comment type="cofactor">
    <cofactor evidence="1">
        <name>heme b</name>
        <dbReference type="ChEBI" id="CHEBI:60344"/>
    </cofactor>
</comment>
<evidence type="ECO:0000256" key="3">
    <source>
        <dbReference type="ARBA" id="ARBA00022692"/>
    </source>
</evidence>
<protein>
    <recommendedName>
        <fullName evidence="15">Cytochrome c oxidase assembly protein COX15</fullName>
    </recommendedName>
</protein>
<keyword evidence="14" id="KW-1185">Reference proteome</keyword>
<dbReference type="Pfam" id="PF02628">
    <property type="entry name" value="COX15-CtaA"/>
    <property type="match status" value="1"/>
</dbReference>
<evidence type="ECO:0000256" key="8">
    <source>
        <dbReference type="ARBA" id="ARBA00023133"/>
    </source>
</evidence>
<dbReference type="OMA" id="WLNFLAN"/>
<comment type="catalytic activity">
    <reaction evidence="11">
        <text>Fe(II)-heme o + 2 A + H2O = Fe(II)-heme a + 2 AH2</text>
        <dbReference type="Rhea" id="RHEA:63388"/>
        <dbReference type="ChEBI" id="CHEBI:13193"/>
        <dbReference type="ChEBI" id="CHEBI:15377"/>
        <dbReference type="ChEBI" id="CHEBI:17499"/>
        <dbReference type="ChEBI" id="CHEBI:60530"/>
        <dbReference type="ChEBI" id="CHEBI:61715"/>
        <dbReference type="EC" id="1.17.99.9"/>
    </reaction>
    <physiologicalReaction direction="left-to-right" evidence="11">
        <dbReference type="Rhea" id="RHEA:63389"/>
    </physiologicalReaction>
</comment>
<keyword evidence="6" id="KW-0560">Oxidoreductase</keyword>
<dbReference type="GO" id="GO:0046872">
    <property type="term" value="F:metal ion binding"/>
    <property type="evidence" value="ECO:0007669"/>
    <property type="project" value="UniProtKB-KW"/>
</dbReference>
<feature type="transmembrane region" description="Helical" evidence="12">
    <location>
        <begin position="97"/>
        <end position="117"/>
    </location>
</feature>
<dbReference type="PANTHER" id="PTHR23289:SF2">
    <property type="entry name" value="CYTOCHROME C OXIDASE ASSEMBLY PROTEIN COX15 HOMOLOG"/>
    <property type="match status" value="1"/>
</dbReference>
<dbReference type="AlphaFoldDB" id="A0A5A8CE18"/>
<evidence type="ECO:0000256" key="11">
    <source>
        <dbReference type="ARBA" id="ARBA00048044"/>
    </source>
</evidence>
<evidence type="ECO:0008006" key="15">
    <source>
        <dbReference type="Google" id="ProtNLM"/>
    </source>
</evidence>
<evidence type="ECO:0000256" key="7">
    <source>
        <dbReference type="ARBA" id="ARBA00023004"/>
    </source>
</evidence>
<dbReference type="PANTHER" id="PTHR23289">
    <property type="entry name" value="CYTOCHROME C OXIDASE ASSEMBLY PROTEIN COX15"/>
    <property type="match status" value="1"/>
</dbReference>
<dbReference type="Proteomes" id="UP000323011">
    <property type="component" value="Unassembled WGS sequence"/>
</dbReference>
<evidence type="ECO:0000256" key="5">
    <source>
        <dbReference type="ARBA" id="ARBA00022989"/>
    </source>
</evidence>
<comment type="pathway">
    <text evidence="10">Porphyrin-containing compound metabolism; heme A biosynthesis; heme A from heme O: step 1/1.</text>
</comment>
<dbReference type="GO" id="GO:0005743">
    <property type="term" value="C:mitochondrial inner membrane"/>
    <property type="evidence" value="ECO:0007669"/>
    <property type="project" value="TreeGrafter"/>
</dbReference>
<gene>
    <name evidence="13" type="ORF">FNF29_04711</name>
</gene>
<dbReference type="GO" id="GO:0016653">
    <property type="term" value="F:oxidoreductase activity, acting on NAD(P)H, heme protein as acceptor"/>
    <property type="evidence" value="ECO:0007669"/>
    <property type="project" value="TreeGrafter"/>
</dbReference>
<evidence type="ECO:0000256" key="4">
    <source>
        <dbReference type="ARBA" id="ARBA00022723"/>
    </source>
</evidence>
<keyword evidence="9 12" id="KW-0472">Membrane</keyword>
<evidence type="ECO:0000256" key="10">
    <source>
        <dbReference type="ARBA" id="ARBA00044501"/>
    </source>
</evidence>
<keyword evidence="3 12" id="KW-0812">Transmembrane</keyword>
<dbReference type="GO" id="GO:0006784">
    <property type="term" value="P:heme A biosynthetic process"/>
    <property type="evidence" value="ECO:0007669"/>
    <property type="project" value="InterPro"/>
</dbReference>
<dbReference type="EMBL" id="VLTN01000028">
    <property type="protein sequence ID" value="KAA0151236.1"/>
    <property type="molecule type" value="Genomic_DNA"/>
</dbReference>
<keyword evidence="8" id="KW-0350">Heme biosynthesis</keyword>
<feature type="transmembrane region" description="Helical" evidence="12">
    <location>
        <begin position="419"/>
        <end position="442"/>
    </location>
</feature>
<evidence type="ECO:0000313" key="14">
    <source>
        <dbReference type="Proteomes" id="UP000323011"/>
    </source>
</evidence>
<evidence type="ECO:0000256" key="6">
    <source>
        <dbReference type="ARBA" id="ARBA00023002"/>
    </source>
</evidence>
<dbReference type="InterPro" id="IPR023754">
    <property type="entry name" value="HemeA_Synthase_type2"/>
</dbReference>
<feature type="transmembrane region" description="Helical" evidence="12">
    <location>
        <begin position="249"/>
        <end position="268"/>
    </location>
</feature>
<evidence type="ECO:0000313" key="13">
    <source>
        <dbReference type="EMBL" id="KAA0151236.1"/>
    </source>
</evidence>
<feature type="transmembrane region" description="Helical" evidence="12">
    <location>
        <begin position="185"/>
        <end position="204"/>
    </location>
</feature>
<keyword evidence="7" id="KW-0408">Iron</keyword>
<accession>A0A5A8CE18</accession>
<reference evidence="13 14" key="1">
    <citation type="submission" date="2019-07" db="EMBL/GenBank/DDBJ databases">
        <title>Genomes of Cafeteria roenbergensis.</title>
        <authorList>
            <person name="Fischer M.G."/>
            <person name="Hackl T."/>
            <person name="Roman M."/>
        </authorList>
    </citation>
    <scope>NUCLEOTIDE SEQUENCE [LARGE SCALE GENOMIC DNA]</scope>
    <source>
        <strain evidence="13 14">BVI</strain>
    </source>
</reference>
<keyword evidence="5 12" id="KW-1133">Transmembrane helix</keyword>
<dbReference type="InterPro" id="IPR003780">
    <property type="entry name" value="COX15/CtaA_fam"/>
</dbReference>
<evidence type="ECO:0000256" key="1">
    <source>
        <dbReference type="ARBA" id="ARBA00001970"/>
    </source>
</evidence>
<sequence>MALSSIRSRSLAAAARRVLAPRVLPTRTPQRLPLGARSFSRSAPATPARASAALRRLTTTAAPAAAEETTARAVLDALRADLARKTGGLTPAKLRIVAGWLGFTAAAVFAMIVLGGITRLTRSGLSMVEWRPEGSKLPSTDEEWEVAFDKYKQFPEYKVVNSRMTLEEFKPIYFMEWFHRMWGRGLGVIFGVPALAFIASGMIPPLIRPVVGAAFGLGAAQGAVGWWMVKSGLEERKKDDFREPRVSPYRLAAHLTVAITIFSLLSWSTMDCLWAAQRTAALGAAGGAAVPGLARVLAMQPAAAGAGVATALAGRAAALAAMSPWAWGATGLVALTTVAGAFVAGNDAGRAYNDWPMYAGRMIPEQIWDATMGMRNFFENTATVQFDHRNLAYATLAAIALAGHRVAKLPQIPPAVRTATRGMAAAVAVQVGLGISTLMMYVPVSLGAAHQAGAMVLLGTGLWLRHAVSAGQREATVASAAMLRNAASGAASKAAPAATAASSALALAAVPTTERPGRDWSAMAAVGSTARAIASGLRGMQSRL</sequence>
<comment type="subcellular location">
    <subcellularLocation>
        <location evidence="2">Membrane</location>
        <topology evidence="2">Multi-pass membrane protein</topology>
    </subcellularLocation>
</comment>
<evidence type="ECO:0000256" key="12">
    <source>
        <dbReference type="SAM" id="Phobius"/>
    </source>
</evidence>
<keyword evidence="4" id="KW-0479">Metal-binding</keyword>